<sequence length="209" mass="24147">MLLEHIKPETGQMLSTTWAQRRRDPRRQDRLFSGLACVMLSLARLPQPHIGSFRFNATDGTVALTNRPLTCSTIIFKNSSTPRNIQPRQLYQSTDTFASDMLTMYDNSLLHYRHAVRNHKDVRERMTIRTLLRAAMHHFIPPDRRNGPPLVQLTDIHQSNIFVDDDWNVTCMLDLEWICALPAEMLAVPYWLTGCTIDDIVGSEYESFD</sequence>
<dbReference type="PANTHER" id="PTHR21310:SF37">
    <property type="entry name" value="AMINOGLYCOSIDE PHOSPHOTRANSFERASE DOMAIN-CONTAINING PROTEIN"/>
    <property type="match status" value="1"/>
</dbReference>
<dbReference type="Proteomes" id="UP001172101">
    <property type="component" value="Unassembled WGS sequence"/>
</dbReference>
<gene>
    <name evidence="1" type="ORF">B0T26DRAFT_751089</name>
</gene>
<evidence type="ECO:0008006" key="3">
    <source>
        <dbReference type="Google" id="ProtNLM"/>
    </source>
</evidence>
<evidence type="ECO:0000313" key="2">
    <source>
        <dbReference type="Proteomes" id="UP001172101"/>
    </source>
</evidence>
<dbReference type="PANTHER" id="PTHR21310">
    <property type="entry name" value="AMINOGLYCOSIDE PHOSPHOTRANSFERASE-RELATED-RELATED"/>
    <property type="match status" value="1"/>
</dbReference>
<comment type="caution">
    <text evidence="1">The sequence shown here is derived from an EMBL/GenBank/DDBJ whole genome shotgun (WGS) entry which is preliminary data.</text>
</comment>
<accession>A0AA40AJC2</accession>
<reference evidence="1" key="1">
    <citation type="submission" date="2023-06" db="EMBL/GenBank/DDBJ databases">
        <title>Genome-scale phylogeny and comparative genomics of the fungal order Sordariales.</title>
        <authorList>
            <consortium name="Lawrence Berkeley National Laboratory"/>
            <person name="Hensen N."/>
            <person name="Bonometti L."/>
            <person name="Westerberg I."/>
            <person name="Brannstrom I.O."/>
            <person name="Guillou S."/>
            <person name="Cros-Aarteil S."/>
            <person name="Calhoun S."/>
            <person name="Haridas S."/>
            <person name="Kuo A."/>
            <person name="Mondo S."/>
            <person name="Pangilinan J."/>
            <person name="Riley R."/>
            <person name="LaButti K."/>
            <person name="Andreopoulos B."/>
            <person name="Lipzen A."/>
            <person name="Chen C."/>
            <person name="Yanf M."/>
            <person name="Daum C."/>
            <person name="Ng V."/>
            <person name="Clum A."/>
            <person name="Steindorff A."/>
            <person name="Ohm R."/>
            <person name="Martin F."/>
            <person name="Silar P."/>
            <person name="Natvig D."/>
            <person name="Lalanne C."/>
            <person name="Gautier V."/>
            <person name="Ament-velasquez S.L."/>
            <person name="Kruys A."/>
            <person name="Hutchinson M.I."/>
            <person name="Powell A.J."/>
            <person name="Barry K."/>
            <person name="Miller A.N."/>
            <person name="Grigoriev I.V."/>
            <person name="Debuchy R."/>
            <person name="Gladieux P."/>
            <person name="Thoren M.H."/>
            <person name="Johannesson H."/>
        </authorList>
    </citation>
    <scope>NUCLEOTIDE SEQUENCE</scope>
    <source>
        <strain evidence="1">SMH2392-1A</strain>
    </source>
</reference>
<evidence type="ECO:0000313" key="1">
    <source>
        <dbReference type="EMBL" id="KAK0716956.1"/>
    </source>
</evidence>
<organism evidence="1 2">
    <name type="scientific">Lasiosphaeria miniovina</name>
    <dbReference type="NCBI Taxonomy" id="1954250"/>
    <lineage>
        <taxon>Eukaryota</taxon>
        <taxon>Fungi</taxon>
        <taxon>Dikarya</taxon>
        <taxon>Ascomycota</taxon>
        <taxon>Pezizomycotina</taxon>
        <taxon>Sordariomycetes</taxon>
        <taxon>Sordariomycetidae</taxon>
        <taxon>Sordariales</taxon>
        <taxon>Lasiosphaeriaceae</taxon>
        <taxon>Lasiosphaeria</taxon>
    </lineage>
</organism>
<dbReference type="InterPro" id="IPR051678">
    <property type="entry name" value="AGP_Transferase"/>
</dbReference>
<name>A0AA40AJC2_9PEZI</name>
<dbReference type="RefSeq" id="XP_060295749.1">
    <property type="nucleotide sequence ID" value="XM_060445329.1"/>
</dbReference>
<dbReference type="AlphaFoldDB" id="A0AA40AJC2"/>
<dbReference type="EMBL" id="JAUIRO010000004">
    <property type="protein sequence ID" value="KAK0716956.1"/>
    <property type="molecule type" value="Genomic_DNA"/>
</dbReference>
<keyword evidence="2" id="KW-1185">Reference proteome</keyword>
<dbReference type="GeneID" id="85328599"/>
<protein>
    <recommendedName>
        <fullName evidence="3">Aminoglycoside phosphotransferase domain-containing protein</fullName>
    </recommendedName>
</protein>
<proteinExistence type="predicted"/>